<dbReference type="EMBL" id="DQ888171">
    <property type="protein sequence ID" value="ABI79421.1"/>
    <property type="molecule type" value="Genomic_DNA"/>
</dbReference>
<dbReference type="AlphaFoldDB" id="Q06G90"/>
<keyword evidence="1" id="KW-0614">Plasmid</keyword>
<accession>Q06G90</accession>
<name>Q06G90_9NOCA</name>
<sequence length="473" mass="50420">MQNSPVFDPGLFTPTPARQSWRRGSVTVVEVSMELSPQVRMGVDVADPTVLSSVSVVEGASVQVLEAVTGAGSVDAWEQWLRSGDDTSLRALKLSGPWVRRMVVEAVRVHRRLPVDDAVLCLDEAVAEIGIDNSSAAARVIAWCVDGLDAVVDTAHAGGLPEPAAVRIEQALRSVADVVTGAQTRTRLHALVEQLEERESIDEIELDAALMRLIADHRQASHMGLGGGGVRHSSYLVDPAAVPARILRWTDAETGEIKVAFSGDLEVGGRIDARLATMAADPDRAEESLYAYAADATAGRILSVTRLEPAPTDPTDGEEDQRFEASLQFDFPAPTGPAQPQIVYGIFHVDTGPGRCRIDDTGVQLAEIDRLLIDCWTTHRVALATVESARLSNRPEEPGAVSSLLERARTAARLATEKLGILADSESDDEADELYTRAEAIDAYSAGLSASPATAEQGPLICEMVAAAGKEPA</sequence>
<organism evidence="1">
    <name type="scientific">Rhodococcus sp. NS1</name>
    <dbReference type="NCBI Taxonomy" id="402236"/>
    <lineage>
        <taxon>Bacteria</taxon>
        <taxon>Bacillati</taxon>
        <taxon>Actinomycetota</taxon>
        <taxon>Actinomycetes</taxon>
        <taxon>Mycobacteriales</taxon>
        <taxon>Nocardiaceae</taxon>
        <taxon>Rhodococcus</taxon>
    </lineage>
</organism>
<protein>
    <submittedName>
        <fullName evidence="1">Uncharacterized protein</fullName>
    </submittedName>
</protein>
<geneLocation type="plasmid" evidence="1">
    <name>pNSL1</name>
</geneLocation>
<gene>
    <name evidence="1" type="ORF">PNSL1.093</name>
</gene>
<evidence type="ECO:0000313" key="1">
    <source>
        <dbReference type="EMBL" id="ABI79421.1"/>
    </source>
</evidence>
<reference evidence="1" key="1">
    <citation type="submission" date="2006-08" db="EMBL/GenBank/DDBJ databases">
        <title>The complete nucleotide sequence of Nocardia linear plasmid pNSL1.</title>
        <authorList>
            <person name="Zhu Y."/>
            <person name="Xu M."/>
            <person name="Qin Z."/>
        </authorList>
    </citation>
    <scope>NUCLEOTIDE SEQUENCE</scope>
    <source>
        <strain evidence="1">NS1</strain>
        <plasmid evidence="1">pNSL1</plasmid>
    </source>
</reference>
<dbReference type="RefSeq" id="WP_012477021.1">
    <property type="nucleotide sequence ID" value="NC_010850.1"/>
</dbReference>
<proteinExistence type="predicted"/>